<evidence type="ECO:0000256" key="1">
    <source>
        <dbReference type="ARBA" id="ARBA00022679"/>
    </source>
</evidence>
<name>A0ABU0GHP3_9CELL</name>
<evidence type="ECO:0000256" key="4">
    <source>
        <dbReference type="ARBA" id="ARBA00023163"/>
    </source>
</evidence>
<dbReference type="PROSITE" id="PS50921">
    <property type="entry name" value="ANTAR"/>
    <property type="match status" value="1"/>
</dbReference>
<dbReference type="SUPFAM" id="SSF55781">
    <property type="entry name" value="GAF domain-like"/>
    <property type="match status" value="1"/>
</dbReference>
<dbReference type="InterPro" id="IPR012074">
    <property type="entry name" value="GAF_ANTAR"/>
</dbReference>
<dbReference type="Pfam" id="PF13185">
    <property type="entry name" value="GAF_2"/>
    <property type="match status" value="1"/>
</dbReference>
<evidence type="ECO:0000313" key="7">
    <source>
        <dbReference type="Proteomes" id="UP001240250"/>
    </source>
</evidence>
<dbReference type="Gene3D" id="3.30.450.40">
    <property type="match status" value="1"/>
</dbReference>
<dbReference type="Gene3D" id="1.10.10.10">
    <property type="entry name" value="Winged helix-like DNA-binding domain superfamily/Winged helix DNA-binding domain"/>
    <property type="match status" value="1"/>
</dbReference>
<evidence type="ECO:0000256" key="2">
    <source>
        <dbReference type="ARBA" id="ARBA00022777"/>
    </source>
</evidence>
<dbReference type="PIRSF" id="PIRSF036625">
    <property type="entry name" value="GAF_ANTAR"/>
    <property type="match status" value="1"/>
</dbReference>
<keyword evidence="3" id="KW-0805">Transcription regulation</keyword>
<dbReference type="SMART" id="SM01012">
    <property type="entry name" value="ANTAR"/>
    <property type="match status" value="1"/>
</dbReference>
<dbReference type="InterPro" id="IPR003018">
    <property type="entry name" value="GAF"/>
</dbReference>
<dbReference type="SUPFAM" id="SSF52172">
    <property type="entry name" value="CheY-like"/>
    <property type="match status" value="1"/>
</dbReference>
<feature type="domain" description="ANTAR" evidence="5">
    <location>
        <begin position="165"/>
        <end position="226"/>
    </location>
</feature>
<evidence type="ECO:0000313" key="6">
    <source>
        <dbReference type="EMBL" id="MDQ0424890.1"/>
    </source>
</evidence>
<organism evidence="6 7">
    <name type="scientific">Cellulomonas iranensis</name>
    <dbReference type="NCBI Taxonomy" id="76862"/>
    <lineage>
        <taxon>Bacteria</taxon>
        <taxon>Bacillati</taxon>
        <taxon>Actinomycetota</taxon>
        <taxon>Actinomycetes</taxon>
        <taxon>Micrococcales</taxon>
        <taxon>Cellulomonadaceae</taxon>
        <taxon>Cellulomonas</taxon>
    </lineage>
</organism>
<dbReference type="InterPro" id="IPR005561">
    <property type="entry name" value="ANTAR"/>
</dbReference>
<evidence type="ECO:0000256" key="3">
    <source>
        <dbReference type="ARBA" id="ARBA00023015"/>
    </source>
</evidence>
<dbReference type="RefSeq" id="WP_070320132.1">
    <property type="nucleotide sequence ID" value="NZ_CP194061.1"/>
</dbReference>
<protein>
    <recommendedName>
        <fullName evidence="5">ANTAR domain-containing protein</fullName>
    </recommendedName>
</protein>
<sequence length="242" mass="25788">MLDQPLGDTLGRLHDAVREATDVQAVVDTVAASARATLPGVAEVSVTLRRDGEARTVGATGERARRCDEVEYAGDAGPCLTAADEGRTVLVRDVETDGRWPAWALAARAEGFVGAAAFPVATRADVSVSLNVYSERHLEWQDSAVVLGERYAAGVAHVLGWSVRLVDLAQTTADLRASLESRAVIDQAIGIVMAQNRVGPDEALRLLRQASQGRNVKLRDLARDVVVAVGGSEPESVFVPRR</sequence>
<dbReference type="InterPro" id="IPR011006">
    <property type="entry name" value="CheY-like_superfamily"/>
</dbReference>
<dbReference type="InterPro" id="IPR029016">
    <property type="entry name" value="GAF-like_dom_sf"/>
</dbReference>
<evidence type="ECO:0000259" key="5">
    <source>
        <dbReference type="PROSITE" id="PS50921"/>
    </source>
</evidence>
<reference evidence="6 7" key="1">
    <citation type="submission" date="2023-07" db="EMBL/GenBank/DDBJ databases">
        <title>Sequencing the genomes of 1000 actinobacteria strains.</title>
        <authorList>
            <person name="Klenk H.-P."/>
        </authorList>
    </citation>
    <scope>NUCLEOTIDE SEQUENCE [LARGE SCALE GENOMIC DNA]</scope>
    <source>
        <strain evidence="6 7">DSM 14785</strain>
    </source>
</reference>
<gene>
    <name evidence="6" type="ORF">JO380_001271</name>
</gene>
<dbReference type="Proteomes" id="UP001240250">
    <property type="component" value="Unassembled WGS sequence"/>
</dbReference>
<keyword evidence="7" id="KW-1185">Reference proteome</keyword>
<keyword evidence="1" id="KW-0808">Transferase</keyword>
<accession>A0ABU0GHP3</accession>
<keyword evidence="4" id="KW-0804">Transcription</keyword>
<comment type="caution">
    <text evidence="6">The sequence shown here is derived from an EMBL/GenBank/DDBJ whole genome shotgun (WGS) entry which is preliminary data.</text>
</comment>
<dbReference type="Pfam" id="PF03861">
    <property type="entry name" value="ANTAR"/>
    <property type="match status" value="1"/>
</dbReference>
<proteinExistence type="predicted"/>
<keyword evidence="2" id="KW-0418">Kinase</keyword>
<dbReference type="EMBL" id="JAUSVM010000001">
    <property type="protein sequence ID" value="MDQ0424890.1"/>
    <property type="molecule type" value="Genomic_DNA"/>
</dbReference>
<dbReference type="InterPro" id="IPR036388">
    <property type="entry name" value="WH-like_DNA-bd_sf"/>
</dbReference>